<proteinExistence type="predicted"/>
<keyword evidence="3" id="KW-0862">Zinc</keyword>
<organism evidence="5">
    <name type="scientific">marine metagenome</name>
    <dbReference type="NCBI Taxonomy" id="408172"/>
    <lineage>
        <taxon>unclassified sequences</taxon>
        <taxon>metagenomes</taxon>
        <taxon>ecological metagenomes</taxon>
    </lineage>
</organism>
<feature type="domain" description="Zinc finger DksA/TraR C4-type" evidence="4">
    <location>
        <begin position="92"/>
        <end position="125"/>
    </location>
</feature>
<evidence type="ECO:0000256" key="1">
    <source>
        <dbReference type="ARBA" id="ARBA00022723"/>
    </source>
</evidence>
<protein>
    <recommendedName>
        <fullName evidence="4">Zinc finger DksA/TraR C4-type domain-containing protein</fullName>
    </recommendedName>
</protein>
<dbReference type="InterPro" id="IPR037187">
    <property type="entry name" value="DnaK_N"/>
</dbReference>
<dbReference type="AlphaFoldDB" id="A0A381V8C5"/>
<keyword evidence="2" id="KW-0863">Zinc-finger</keyword>
<dbReference type="EMBL" id="UINC01008129">
    <property type="protein sequence ID" value="SVA36642.1"/>
    <property type="molecule type" value="Genomic_DNA"/>
</dbReference>
<dbReference type="InterPro" id="IPR000962">
    <property type="entry name" value="Znf_DskA_TraR"/>
</dbReference>
<dbReference type="Gene3D" id="1.20.120.910">
    <property type="entry name" value="DksA, coiled-coil domain"/>
    <property type="match status" value="1"/>
</dbReference>
<keyword evidence="1" id="KW-0479">Metal-binding</keyword>
<evidence type="ECO:0000259" key="4">
    <source>
        <dbReference type="Pfam" id="PF01258"/>
    </source>
</evidence>
<dbReference type="PROSITE" id="PS51128">
    <property type="entry name" value="ZF_DKSA_2"/>
    <property type="match status" value="1"/>
</dbReference>
<reference evidence="5" key="1">
    <citation type="submission" date="2018-05" db="EMBL/GenBank/DDBJ databases">
        <authorList>
            <person name="Lanie J.A."/>
            <person name="Ng W.-L."/>
            <person name="Kazmierczak K.M."/>
            <person name="Andrzejewski T.M."/>
            <person name="Davidsen T.M."/>
            <person name="Wayne K.J."/>
            <person name="Tettelin H."/>
            <person name="Glass J.I."/>
            <person name="Rusch D."/>
            <person name="Podicherti R."/>
            <person name="Tsui H.-C.T."/>
            <person name="Winkler M.E."/>
        </authorList>
    </citation>
    <scope>NUCLEOTIDE SEQUENCE</scope>
</reference>
<gene>
    <name evidence="5" type="ORF">METZ01_LOCUS89496</name>
</gene>
<dbReference type="PANTHER" id="PTHR33823:SF2">
    <property type="entry name" value="RNA POLYMERASE-BINDING TRANSCRIPTION FACTOR DKSA"/>
    <property type="match status" value="1"/>
</dbReference>
<sequence length="130" mass="14511">MGKKYTKAKLEKFKKEIEEKMGTVSEEVDTLREGLGPATNKQGGVTPDAIYSLHMADAGTDSHEQEKNFMLMNRGSDYFKNLKIALERIREGSFGVCQICEDLIAEERMMAVPSATKCVDCKEKEKLGLA</sequence>
<dbReference type="PANTHER" id="PTHR33823">
    <property type="entry name" value="RNA POLYMERASE-BINDING TRANSCRIPTION FACTOR DKSA-RELATED"/>
    <property type="match status" value="1"/>
</dbReference>
<dbReference type="Pfam" id="PF01258">
    <property type="entry name" value="zf-dskA_traR"/>
    <property type="match status" value="1"/>
</dbReference>
<evidence type="ECO:0000313" key="5">
    <source>
        <dbReference type="EMBL" id="SVA36642.1"/>
    </source>
</evidence>
<accession>A0A381V8C5</accession>
<dbReference type="SUPFAM" id="SSF109635">
    <property type="entry name" value="DnaK suppressor protein DksA, alpha-hairpin domain"/>
    <property type="match status" value="1"/>
</dbReference>
<dbReference type="GO" id="GO:0008270">
    <property type="term" value="F:zinc ion binding"/>
    <property type="evidence" value="ECO:0007669"/>
    <property type="project" value="UniProtKB-KW"/>
</dbReference>
<evidence type="ECO:0000256" key="3">
    <source>
        <dbReference type="ARBA" id="ARBA00022833"/>
    </source>
</evidence>
<dbReference type="SUPFAM" id="SSF57716">
    <property type="entry name" value="Glucocorticoid receptor-like (DNA-binding domain)"/>
    <property type="match status" value="1"/>
</dbReference>
<name>A0A381V8C5_9ZZZZ</name>
<evidence type="ECO:0000256" key="2">
    <source>
        <dbReference type="ARBA" id="ARBA00022771"/>
    </source>
</evidence>